<dbReference type="InterPro" id="IPR052613">
    <property type="entry name" value="LicD_transferase"/>
</dbReference>
<evidence type="ECO:0000313" key="2">
    <source>
        <dbReference type="Proteomes" id="UP001497525"/>
    </source>
</evidence>
<dbReference type="AlphaFoldDB" id="A0AAV2T510"/>
<accession>A0AAV2T510</accession>
<dbReference type="EMBL" id="CAXLJL010000086">
    <property type="protein sequence ID" value="CAL5131252.1"/>
    <property type="molecule type" value="Genomic_DNA"/>
</dbReference>
<dbReference type="PANTHER" id="PTHR13627">
    <property type="entry name" value="FUKUTIN RELATED PROTEIN"/>
    <property type="match status" value="1"/>
</dbReference>
<gene>
    <name evidence="1" type="ORF">CDAUBV1_LOCUS3423</name>
</gene>
<comment type="caution">
    <text evidence="1">The sequence shown here is derived from an EMBL/GenBank/DDBJ whole genome shotgun (WGS) entry which is preliminary data.</text>
</comment>
<sequence>MQMGFNSTVDFMKKKLELWSIGFRKRHEDDAFQLNFLPHLRKTIIRKLIRARQITRSTETVLIIEDIIKLLGENDILNDASIPTHAQKQRQQERPEVCPEYWDDPRKGSVYFENVYKTKPCKRIPLEKLVEILIYVESCEDGKHLLDRIRLVYPNMTVRLAVGEIGEESAICRLLESAHPLFNVKDNASTWLKLAQIASSKYALVGRNMVEFTFHTNIDRLLRVVNNLSVSVAGGSVRLEPEGRWYAGCYQTMIRNFTIRIRPGHELSAQSCAFCDYIASPFLIERELLIRALDNSKMQGISTFVDMFLRFSNNYNQLGYRAPIQVVACVDVLFHVSGHSNWRGYGVAETPKESWTALARSCVINRMTLPGGIDHRWNCEQVGIKCNVYKKPTLLMPGCCLEDLSRCVKGFIELSKTHGISTCISSGNVVGAIKMPGGILPWERDSDIEWDAEKYAKVNNIMRKELFDIYGCKLGNMEYTTEFKEDIASCRIITNISCLYFPLFFGDWIVELRGLPNLGSEHLHGLKSHTLVMQDGTWAPTYLNPGRYARNHYGDNILGHLQHWRDYEKRDSWTRYTNVEVSPFLQCPSGFPKHACLQGKYFPWGTSSFRIDRFNSS</sequence>
<proteinExistence type="predicted"/>
<dbReference type="PANTHER" id="PTHR13627:SF34">
    <property type="entry name" value="RIBITOL-5-PHOSPHATE TRANSFERASE"/>
    <property type="match status" value="1"/>
</dbReference>
<name>A0AAV2T510_CALDB</name>
<dbReference type="Proteomes" id="UP001497525">
    <property type="component" value="Unassembled WGS sequence"/>
</dbReference>
<reference evidence="1" key="1">
    <citation type="submission" date="2024-06" db="EMBL/GenBank/DDBJ databases">
        <authorList>
            <person name="Liu X."/>
            <person name="Lenzi L."/>
            <person name="Haldenby T S."/>
            <person name="Uol C."/>
        </authorList>
    </citation>
    <scope>NUCLEOTIDE SEQUENCE</scope>
</reference>
<protein>
    <submittedName>
        <fullName evidence="1">Uncharacterized protein</fullName>
    </submittedName>
</protein>
<organism evidence="1 2">
    <name type="scientific">Calicophoron daubneyi</name>
    <name type="common">Rumen fluke</name>
    <name type="synonym">Paramphistomum daubneyi</name>
    <dbReference type="NCBI Taxonomy" id="300641"/>
    <lineage>
        <taxon>Eukaryota</taxon>
        <taxon>Metazoa</taxon>
        <taxon>Spiralia</taxon>
        <taxon>Lophotrochozoa</taxon>
        <taxon>Platyhelminthes</taxon>
        <taxon>Trematoda</taxon>
        <taxon>Digenea</taxon>
        <taxon>Plagiorchiida</taxon>
        <taxon>Pronocephalata</taxon>
        <taxon>Paramphistomoidea</taxon>
        <taxon>Paramphistomidae</taxon>
        <taxon>Calicophoron</taxon>
    </lineage>
</organism>
<evidence type="ECO:0000313" key="1">
    <source>
        <dbReference type="EMBL" id="CAL5131252.1"/>
    </source>
</evidence>